<dbReference type="PANTHER" id="PTHR43428">
    <property type="entry name" value="ARSENATE REDUCTASE"/>
    <property type="match status" value="1"/>
</dbReference>
<keyword evidence="4" id="KW-1185">Reference proteome</keyword>
<dbReference type="InterPro" id="IPR023485">
    <property type="entry name" value="Ptyr_pPase"/>
</dbReference>
<evidence type="ECO:0000259" key="2">
    <source>
        <dbReference type="SMART" id="SM00226"/>
    </source>
</evidence>
<proteinExistence type="predicted"/>
<protein>
    <submittedName>
        <fullName evidence="3">Arsenate reductase ArsC</fullName>
    </submittedName>
</protein>
<evidence type="ECO:0000313" key="4">
    <source>
        <dbReference type="Proteomes" id="UP001209803"/>
    </source>
</evidence>
<dbReference type="Pfam" id="PF01451">
    <property type="entry name" value="LMWPc"/>
    <property type="match status" value="1"/>
</dbReference>
<accession>A0ABY8FD10</accession>
<reference evidence="3 4" key="1">
    <citation type="submission" date="2023-03" db="EMBL/GenBank/DDBJ databases">
        <title>Roseibium porphyridii sp. nov. and Roseibium rhodosorbium sp. nov. isolated from marine algae, Porphyridium cruentum and Rhodosorus marinus, respectively.</title>
        <authorList>
            <person name="Lee M.W."/>
            <person name="Choi B.J."/>
            <person name="Lee J.K."/>
            <person name="Choi D.G."/>
            <person name="Baek J.H."/>
            <person name="Bayburt H."/>
            <person name="Kim J.M."/>
            <person name="Han D.M."/>
            <person name="Kim K.H."/>
            <person name="Jeon C.O."/>
        </authorList>
    </citation>
    <scope>NUCLEOTIDE SEQUENCE [LARGE SCALE GENOMIC DNA]</scope>
    <source>
        <strain evidence="3 4">KMA01</strain>
    </source>
</reference>
<dbReference type="SUPFAM" id="SSF52788">
    <property type="entry name" value="Phosphotyrosine protein phosphatases I"/>
    <property type="match status" value="1"/>
</dbReference>
<name>A0ABY8FD10_9HYPH</name>
<organism evidence="3 4">
    <name type="scientific">Roseibium porphyridii</name>
    <dbReference type="NCBI Taxonomy" id="2866279"/>
    <lineage>
        <taxon>Bacteria</taxon>
        <taxon>Pseudomonadati</taxon>
        <taxon>Pseudomonadota</taxon>
        <taxon>Alphaproteobacteria</taxon>
        <taxon>Hyphomicrobiales</taxon>
        <taxon>Stappiaceae</taxon>
        <taxon>Roseibium</taxon>
    </lineage>
</organism>
<evidence type="ECO:0000313" key="3">
    <source>
        <dbReference type="EMBL" id="WFE92529.1"/>
    </source>
</evidence>
<dbReference type="InterPro" id="IPR036196">
    <property type="entry name" value="Ptyr_pPase_sf"/>
</dbReference>
<dbReference type="CDD" id="cd16345">
    <property type="entry name" value="LMWP_ArsC"/>
    <property type="match status" value="1"/>
</dbReference>
<dbReference type="EMBL" id="CP120863">
    <property type="protein sequence ID" value="WFE92529.1"/>
    <property type="molecule type" value="Genomic_DNA"/>
</dbReference>
<dbReference type="SMART" id="SM00226">
    <property type="entry name" value="LMWPc"/>
    <property type="match status" value="1"/>
</dbReference>
<feature type="domain" description="Phosphotyrosine protein phosphatase I" evidence="2">
    <location>
        <begin position="9"/>
        <end position="144"/>
    </location>
</feature>
<evidence type="ECO:0000256" key="1">
    <source>
        <dbReference type="ARBA" id="ARBA00022849"/>
    </source>
</evidence>
<keyword evidence="1" id="KW-0059">Arsenical resistance</keyword>
<dbReference type="Gene3D" id="3.40.50.2300">
    <property type="match status" value="1"/>
</dbReference>
<sequence>MTGPGLRPTAVLFACSMNAVRSPMAEALAKQLFPNQIYVRSAGVRPGKIDPFVDAVMAEIGIDMSQHQPKTFDDLDESGFDLVLTLAPEAHHKALELTRTDAVEVEYWPTMDPTVATGSREQILNEYRAVRDQLSMRIKKRLDWAPPPGD</sequence>
<dbReference type="PANTHER" id="PTHR43428:SF1">
    <property type="entry name" value="ARSENATE REDUCTASE"/>
    <property type="match status" value="1"/>
</dbReference>
<gene>
    <name evidence="3" type="ORF">K1718_20890</name>
</gene>
<dbReference type="Proteomes" id="UP001209803">
    <property type="component" value="Chromosome"/>
</dbReference>